<comment type="catalytic activity">
    <reaction evidence="15">
        <text>hexadecanoate + ATP + CoA = hexadecanoyl-CoA + AMP + diphosphate</text>
        <dbReference type="Rhea" id="RHEA:30751"/>
        <dbReference type="ChEBI" id="CHEBI:7896"/>
        <dbReference type="ChEBI" id="CHEBI:30616"/>
        <dbReference type="ChEBI" id="CHEBI:33019"/>
        <dbReference type="ChEBI" id="CHEBI:57287"/>
        <dbReference type="ChEBI" id="CHEBI:57379"/>
        <dbReference type="ChEBI" id="CHEBI:456215"/>
    </reaction>
    <physiologicalReaction direction="left-to-right" evidence="15">
        <dbReference type="Rhea" id="RHEA:30752"/>
    </physiologicalReaction>
</comment>
<evidence type="ECO:0000256" key="14">
    <source>
        <dbReference type="ARBA" id="ARBA00032120"/>
    </source>
</evidence>
<evidence type="ECO:0000256" key="13">
    <source>
        <dbReference type="ARBA" id="ARBA00026121"/>
    </source>
</evidence>
<comment type="catalytic activity">
    <reaction evidence="9">
        <text>15-hydroxy-(5Z,8Z,11Z,13E)-eicosatetraenoate + ATP + CoA = 15-hydroxy-(5Z,8Z,11Z,13E)-eicosatetraenoyl-CoA + AMP + diphosphate</text>
        <dbReference type="Rhea" id="RHEA:52116"/>
        <dbReference type="ChEBI" id="CHEBI:30616"/>
        <dbReference type="ChEBI" id="CHEBI:33019"/>
        <dbReference type="ChEBI" id="CHEBI:57287"/>
        <dbReference type="ChEBI" id="CHEBI:78832"/>
        <dbReference type="ChEBI" id="CHEBI:136409"/>
        <dbReference type="ChEBI" id="CHEBI:456215"/>
    </reaction>
    <physiologicalReaction direction="left-to-right" evidence="9">
        <dbReference type="Rhea" id="RHEA:52117"/>
    </physiologicalReaction>
</comment>
<keyword evidence="5" id="KW-0067">ATP-binding</keyword>
<keyword evidence="4" id="KW-0443">Lipid metabolism</keyword>
<dbReference type="GO" id="GO:0005524">
    <property type="term" value="F:ATP binding"/>
    <property type="evidence" value="ECO:0007669"/>
    <property type="project" value="UniProtKB-KW"/>
</dbReference>
<dbReference type="PANTHER" id="PTHR43272:SF107">
    <property type="entry name" value="LONG-CHAIN-FATTY-ACID--COA LIGASE 5"/>
    <property type="match status" value="1"/>
</dbReference>
<evidence type="ECO:0000313" key="17">
    <source>
        <dbReference type="EMBL" id="KAL3393407.1"/>
    </source>
</evidence>
<evidence type="ECO:0000256" key="5">
    <source>
        <dbReference type="ARBA" id="ARBA00022840"/>
    </source>
</evidence>
<accession>A0ABD2WKP4</accession>
<comment type="similarity">
    <text evidence="1">Belongs to the ATP-dependent AMP-binding enzyme family.</text>
</comment>
<evidence type="ECO:0000256" key="8">
    <source>
        <dbReference type="ARBA" id="ARBA00024495"/>
    </source>
</evidence>
<dbReference type="Gene3D" id="3.40.50.12780">
    <property type="entry name" value="N-terminal domain of ligase-like"/>
    <property type="match status" value="1"/>
</dbReference>
<comment type="catalytic activity">
    <reaction evidence="11">
        <text>(E)-hexadec-2-enoate + ATP + CoA = (2E)-hexadecenoyl-CoA + AMP + diphosphate</text>
        <dbReference type="Rhea" id="RHEA:36139"/>
        <dbReference type="ChEBI" id="CHEBI:30616"/>
        <dbReference type="ChEBI" id="CHEBI:33019"/>
        <dbReference type="ChEBI" id="CHEBI:57287"/>
        <dbReference type="ChEBI" id="CHEBI:61526"/>
        <dbReference type="ChEBI" id="CHEBI:72745"/>
        <dbReference type="ChEBI" id="CHEBI:456215"/>
    </reaction>
    <physiologicalReaction direction="left-to-right" evidence="11">
        <dbReference type="Rhea" id="RHEA:36140"/>
    </physiologicalReaction>
</comment>
<gene>
    <name evidence="17" type="ORF">TKK_012092</name>
</gene>
<organism evidence="17 18">
    <name type="scientific">Trichogramma kaykai</name>
    <dbReference type="NCBI Taxonomy" id="54128"/>
    <lineage>
        <taxon>Eukaryota</taxon>
        <taxon>Metazoa</taxon>
        <taxon>Ecdysozoa</taxon>
        <taxon>Arthropoda</taxon>
        <taxon>Hexapoda</taxon>
        <taxon>Insecta</taxon>
        <taxon>Pterygota</taxon>
        <taxon>Neoptera</taxon>
        <taxon>Endopterygota</taxon>
        <taxon>Hymenoptera</taxon>
        <taxon>Apocrita</taxon>
        <taxon>Proctotrupomorpha</taxon>
        <taxon>Chalcidoidea</taxon>
        <taxon>Trichogrammatidae</taxon>
        <taxon>Trichogramma</taxon>
    </lineage>
</organism>
<evidence type="ECO:0000259" key="16">
    <source>
        <dbReference type="Pfam" id="PF00501"/>
    </source>
</evidence>
<comment type="catalytic activity">
    <reaction evidence="6">
        <text>5-hydroxy-(6E,8Z,11Z,14Z)-eicosatetraenoate + ATP + CoA = 5-hydroxy-(6E,8Z,11Z,14Z)-eicosatetraenoyl-CoA + AMP + diphosphate</text>
        <dbReference type="Rhea" id="RHEA:52108"/>
        <dbReference type="ChEBI" id="CHEBI:30616"/>
        <dbReference type="ChEBI" id="CHEBI:33019"/>
        <dbReference type="ChEBI" id="CHEBI:57287"/>
        <dbReference type="ChEBI" id="CHEBI:65341"/>
        <dbReference type="ChEBI" id="CHEBI:136407"/>
        <dbReference type="ChEBI" id="CHEBI:456215"/>
    </reaction>
    <physiologicalReaction direction="left-to-right" evidence="6">
        <dbReference type="Rhea" id="RHEA:52109"/>
    </physiologicalReaction>
</comment>
<comment type="catalytic activity">
    <reaction evidence="7">
        <text>a long-chain fatty acid + ATP + CoA = a long-chain fatty acyl-CoA + AMP + diphosphate</text>
        <dbReference type="Rhea" id="RHEA:15421"/>
        <dbReference type="ChEBI" id="CHEBI:30616"/>
        <dbReference type="ChEBI" id="CHEBI:33019"/>
        <dbReference type="ChEBI" id="CHEBI:57287"/>
        <dbReference type="ChEBI" id="CHEBI:57560"/>
        <dbReference type="ChEBI" id="CHEBI:83139"/>
        <dbReference type="ChEBI" id="CHEBI:456215"/>
        <dbReference type="EC" id="6.2.1.3"/>
    </reaction>
    <physiologicalReaction direction="left-to-right" evidence="7">
        <dbReference type="Rhea" id="RHEA:15422"/>
    </physiologicalReaction>
</comment>
<evidence type="ECO:0000256" key="3">
    <source>
        <dbReference type="ARBA" id="ARBA00022741"/>
    </source>
</evidence>
<evidence type="ECO:0000256" key="9">
    <source>
        <dbReference type="ARBA" id="ARBA00024532"/>
    </source>
</evidence>
<evidence type="ECO:0000256" key="2">
    <source>
        <dbReference type="ARBA" id="ARBA00022598"/>
    </source>
</evidence>
<keyword evidence="18" id="KW-1185">Reference proteome</keyword>
<dbReference type="InterPro" id="IPR000873">
    <property type="entry name" value="AMP-dep_synth/lig_dom"/>
</dbReference>
<dbReference type="AlphaFoldDB" id="A0ABD2WKP4"/>
<sequence>MNGCIFQESIRVPIDINEQSTLLKTSEPIRVSKFYTESKHGKFISYIYEDTKTLYDAFRNGAKESNNGRCLGWRNGPNEPYQWLHYNETLLRANNFGSGLISLGLSPLNHSFVGIHSRNCIEWILTEQACYSYSLVLVPLNDMLGIEAGAFIISQAEINIMVCEDDTKCNAILEKAPRCLQKIIVIRETTNITKRKAKRKGIELIKFSDVEQLGTRENYSEVPPKPNDLCTVCYTLGTTGNPKGVMLTHKNIISSISAVLLQLGEYKPSSKDTMLSFLPLAHMLERCSVNGMFMVGGSVGFYGGNMKQLSEDMKALKPTILITVPRFLNRMFNEVRLQLNNSLLKRTIYNLALRAKENDLKKCIIRKNSLWDWLIFKKIQKNIGNNLRLMLVGSAPLAGNILTFARCALGCLIVEGYGQTECSSPITLTVQGDTSTDHVGPPIASCCIKLVDVPEMEYFSINNQGEICVKGVNVFIGYFKDPEKTAETIDALGWHHTGDIGMWLNNGTLKIIDRKKHSFKLSQGEYILPEKIENTYLKSQYVHQIFVHGESLKSFIVAIVVPNVDVLKTWAATNNINGTLSVLCSRVEIKKLILDDILLQGSNDKLKPFEQVKDIYLHPDPFSVQNGLLTTAHKMKRLQLRAYFKPQLEDLYQQSKKESH</sequence>
<dbReference type="Proteomes" id="UP001627154">
    <property type="component" value="Unassembled WGS sequence"/>
</dbReference>
<dbReference type="SUPFAM" id="SSF56801">
    <property type="entry name" value="Acetyl-CoA synthetase-like"/>
    <property type="match status" value="1"/>
</dbReference>
<evidence type="ECO:0000256" key="12">
    <source>
        <dbReference type="ARBA" id="ARBA00026113"/>
    </source>
</evidence>
<evidence type="ECO:0000256" key="11">
    <source>
        <dbReference type="ARBA" id="ARBA00024565"/>
    </source>
</evidence>
<dbReference type="EC" id="6.2.1.3" evidence="13"/>
<protein>
    <recommendedName>
        <fullName evidence="14">Arachidonate--CoA ligase</fullName>
        <ecNumber evidence="12">6.2.1.15</ecNumber>
        <ecNumber evidence="13">6.2.1.3</ecNumber>
    </recommendedName>
</protein>
<proteinExistence type="inferred from homology"/>
<evidence type="ECO:0000256" key="10">
    <source>
        <dbReference type="ARBA" id="ARBA00024548"/>
    </source>
</evidence>
<dbReference type="Pfam" id="PF00501">
    <property type="entry name" value="AMP-binding"/>
    <property type="match status" value="1"/>
</dbReference>
<dbReference type="InterPro" id="IPR042099">
    <property type="entry name" value="ANL_N_sf"/>
</dbReference>
<feature type="domain" description="AMP-dependent synthetase/ligase" evidence="16">
    <location>
        <begin position="79"/>
        <end position="479"/>
    </location>
</feature>
<comment type="catalytic activity">
    <reaction evidence="8">
        <text>12-hydroxy-(5Z,8Z,10E,14Z)-eicosatetraenoate + ATP + CoA = 12-hydroxy-(5Z,8Z,10E,14Z)-eicosatetraenoyl-CoA + AMP + diphosphate</text>
        <dbReference type="Rhea" id="RHEA:52112"/>
        <dbReference type="ChEBI" id="CHEBI:30616"/>
        <dbReference type="ChEBI" id="CHEBI:33019"/>
        <dbReference type="ChEBI" id="CHEBI:57287"/>
        <dbReference type="ChEBI" id="CHEBI:90718"/>
        <dbReference type="ChEBI" id="CHEBI:136408"/>
        <dbReference type="ChEBI" id="CHEBI:456215"/>
    </reaction>
    <physiologicalReaction direction="left-to-right" evidence="8">
        <dbReference type="Rhea" id="RHEA:52113"/>
    </physiologicalReaction>
</comment>
<reference evidence="17 18" key="1">
    <citation type="journal article" date="2024" name="bioRxiv">
        <title>A reference genome for Trichogramma kaykai: A tiny desert-dwelling parasitoid wasp with competing sex-ratio distorters.</title>
        <authorList>
            <person name="Culotta J."/>
            <person name="Lindsey A.R."/>
        </authorList>
    </citation>
    <scope>NUCLEOTIDE SEQUENCE [LARGE SCALE GENOMIC DNA]</scope>
    <source>
        <strain evidence="17 18">KSX58</strain>
    </source>
</reference>
<evidence type="ECO:0000256" key="7">
    <source>
        <dbReference type="ARBA" id="ARBA00024484"/>
    </source>
</evidence>
<evidence type="ECO:0000313" key="18">
    <source>
        <dbReference type="Proteomes" id="UP001627154"/>
    </source>
</evidence>
<dbReference type="EC" id="6.2.1.15" evidence="12"/>
<name>A0ABD2WKP4_9HYME</name>
<evidence type="ECO:0000256" key="1">
    <source>
        <dbReference type="ARBA" id="ARBA00006432"/>
    </source>
</evidence>
<dbReference type="InterPro" id="IPR045311">
    <property type="entry name" value="LC-FACS_euk"/>
</dbReference>
<comment type="caution">
    <text evidence="17">The sequence shown here is derived from an EMBL/GenBank/DDBJ whole genome shotgun (WGS) entry which is preliminary data.</text>
</comment>
<evidence type="ECO:0000256" key="6">
    <source>
        <dbReference type="ARBA" id="ARBA00024469"/>
    </source>
</evidence>
<dbReference type="GO" id="GO:0047676">
    <property type="term" value="F:arachidonate-CoA ligase activity"/>
    <property type="evidence" value="ECO:0007669"/>
    <property type="project" value="UniProtKB-EC"/>
</dbReference>
<keyword evidence="3" id="KW-0547">Nucleotide-binding</keyword>
<evidence type="ECO:0000256" key="4">
    <source>
        <dbReference type="ARBA" id="ARBA00022832"/>
    </source>
</evidence>
<keyword evidence="4" id="KW-0276">Fatty acid metabolism</keyword>
<dbReference type="CDD" id="cd05927">
    <property type="entry name" value="LC-FACS_euk"/>
    <property type="match status" value="1"/>
</dbReference>
<dbReference type="PANTHER" id="PTHR43272">
    <property type="entry name" value="LONG-CHAIN-FATTY-ACID--COA LIGASE"/>
    <property type="match status" value="1"/>
</dbReference>
<keyword evidence="2" id="KW-0436">Ligase</keyword>
<evidence type="ECO:0000256" key="15">
    <source>
        <dbReference type="ARBA" id="ARBA00049139"/>
    </source>
</evidence>
<comment type="catalytic activity">
    <reaction evidence="10">
        <text>(5Z,8Z,11Z,14Z)-eicosatetraenoate + ATP + CoA = (5Z,8Z,11Z,14Z)-eicosatetraenoyl-CoA + AMP + diphosphate</text>
        <dbReference type="Rhea" id="RHEA:19713"/>
        <dbReference type="ChEBI" id="CHEBI:30616"/>
        <dbReference type="ChEBI" id="CHEBI:32395"/>
        <dbReference type="ChEBI" id="CHEBI:33019"/>
        <dbReference type="ChEBI" id="CHEBI:57287"/>
        <dbReference type="ChEBI" id="CHEBI:57368"/>
        <dbReference type="ChEBI" id="CHEBI:456215"/>
        <dbReference type="EC" id="6.2.1.15"/>
    </reaction>
    <physiologicalReaction direction="left-to-right" evidence="10">
        <dbReference type="Rhea" id="RHEA:19714"/>
    </physiologicalReaction>
</comment>
<dbReference type="EMBL" id="JBJJXI010000097">
    <property type="protein sequence ID" value="KAL3393407.1"/>
    <property type="molecule type" value="Genomic_DNA"/>
</dbReference>